<gene>
    <name evidence="7" type="ORF">DAKH74_026300</name>
</gene>
<reference evidence="7 8" key="1">
    <citation type="journal article" date="2023" name="Elife">
        <title>Identification of key yeast species and microbe-microbe interactions impacting larval growth of Drosophila in the wild.</title>
        <authorList>
            <person name="Mure A."/>
            <person name="Sugiura Y."/>
            <person name="Maeda R."/>
            <person name="Honda K."/>
            <person name="Sakurai N."/>
            <person name="Takahashi Y."/>
            <person name="Watada M."/>
            <person name="Katoh T."/>
            <person name="Gotoh A."/>
            <person name="Gotoh Y."/>
            <person name="Taniguchi I."/>
            <person name="Nakamura K."/>
            <person name="Hayashi T."/>
            <person name="Katayama T."/>
            <person name="Uemura T."/>
            <person name="Hattori Y."/>
        </authorList>
    </citation>
    <scope>NUCLEOTIDE SEQUENCE [LARGE SCALE GENOMIC DNA]</scope>
    <source>
        <strain evidence="7 8">KH-74</strain>
    </source>
</reference>
<evidence type="ECO:0000256" key="2">
    <source>
        <dbReference type="ARBA" id="ARBA00008036"/>
    </source>
</evidence>
<evidence type="ECO:0000256" key="5">
    <source>
        <dbReference type="ARBA" id="ARBA00025061"/>
    </source>
</evidence>
<comment type="similarity">
    <text evidence="2 6">Belongs to the GEP5 family.</text>
</comment>
<dbReference type="GO" id="GO:0005739">
    <property type="term" value="C:mitochondrion"/>
    <property type="evidence" value="ECO:0007669"/>
    <property type="project" value="UniProtKB-SubCell"/>
</dbReference>
<sequence>MSLRRLLAQIPLHPATVALIEKHALGPEPITTTINTLNTKVEPHTLATNLHYPNTSNTPNATRPARAALASLQQLVLAHATARNSPQRHKATEQLIYAAHFQWPYTPPPHLRPFATPEGHAALLAHWPVDHDLDYAAATQRTPPAMRQAWLRNDPAAVALTLEHMRRGTPHAEPAPPEALRLFEPILQHFAFLLRNPALLRHRRSKTFRLLPLALPLTPRGTELPACRAANLLRARVAAVHRFLGAENPALAPAAAACLTGEIAADPALPRHTRRRYAAACKHGYVVRAAEGSEGAERGVRFEPLQWPR</sequence>
<dbReference type="EMBL" id="BTGD01000006">
    <property type="protein sequence ID" value="GMM56014.1"/>
    <property type="molecule type" value="Genomic_DNA"/>
</dbReference>
<evidence type="ECO:0000313" key="8">
    <source>
        <dbReference type="Proteomes" id="UP001377567"/>
    </source>
</evidence>
<evidence type="ECO:0000256" key="6">
    <source>
        <dbReference type="RuleBase" id="RU363007"/>
    </source>
</evidence>
<evidence type="ECO:0000313" key="7">
    <source>
        <dbReference type="EMBL" id="GMM56014.1"/>
    </source>
</evidence>
<evidence type="ECO:0000256" key="4">
    <source>
        <dbReference type="ARBA" id="ARBA00023128"/>
    </source>
</evidence>
<organism evidence="7 8">
    <name type="scientific">Maudiozyma humilis</name>
    <name type="common">Sour dough yeast</name>
    <name type="synonym">Kazachstania humilis</name>
    <dbReference type="NCBI Taxonomy" id="51915"/>
    <lineage>
        <taxon>Eukaryota</taxon>
        <taxon>Fungi</taxon>
        <taxon>Dikarya</taxon>
        <taxon>Ascomycota</taxon>
        <taxon>Saccharomycotina</taxon>
        <taxon>Saccharomycetes</taxon>
        <taxon>Saccharomycetales</taxon>
        <taxon>Saccharomycetaceae</taxon>
        <taxon>Maudiozyma</taxon>
    </lineage>
</organism>
<dbReference type="Pfam" id="PF17053">
    <property type="entry name" value="GEP5"/>
    <property type="match status" value="1"/>
</dbReference>
<protein>
    <recommendedName>
        <fullName evidence="3 6">Genetic interactor of prohibitin 5, mitochondrial</fullName>
    </recommendedName>
</protein>
<comment type="caution">
    <text evidence="7">The sequence shown here is derived from an EMBL/GenBank/DDBJ whole genome shotgun (WGS) entry which is preliminary data.</text>
</comment>
<evidence type="ECO:0000256" key="3">
    <source>
        <dbReference type="ARBA" id="ARBA00018341"/>
    </source>
</evidence>
<dbReference type="Proteomes" id="UP001377567">
    <property type="component" value="Unassembled WGS sequence"/>
</dbReference>
<dbReference type="AlphaFoldDB" id="A0AAV5RZW6"/>
<dbReference type="InterPro" id="IPR031455">
    <property type="entry name" value="Gep5"/>
</dbReference>
<comment type="subcellular location">
    <subcellularLocation>
        <location evidence="1 6">Mitochondrion</location>
    </subcellularLocation>
</comment>
<name>A0AAV5RZW6_MAUHU</name>
<keyword evidence="4 6" id="KW-0496">Mitochondrion</keyword>
<evidence type="ECO:0000256" key="1">
    <source>
        <dbReference type="ARBA" id="ARBA00004173"/>
    </source>
</evidence>
<keyword evidence="8" id="KW-1185">Reference proteome</keyword>
<proteinExistence type="inferred from homology"/>
<accession>A0AAV5RZW6</accession>
<comment type="function">
    <text evidence="5 6">Essential for respiratory growth and required for maintenance of mtDNA. Required for cell survival in the absence of prohibitins.</text>
</comment>